<dbReference type="AlphaFoldDB" id="A0A0B5BAW7"/>
<gene>
    <name evidence="1" type="ORF">GPICK_10435</name>
</gene>
<evidence type="ECO:0000313" key="1">
    <source>
        <dbReference type="EMBL" id="AJE03712.1"/>
    </source>
</evidence>
<evidence type="ECO:0008006" key="3">
    <source>
        <dbReference type="Google" id="ProtNLM"/>
    </source>
</evidence>
<organism evidence="1 2">
    <name type="scientific">Geobacter pickeringii</name>
    <dbReference type="NCBI Taxonomy" id="345632"/>
    <lineage>
        <taxon>Bacteria</taxon>
        <taxon>Pseudomonadati</taxon>
        <taxon>Thermodesulfobacteriota</taxon>
        <taxon>Desulfuromonadia</taxon>
        <taxon>Geobacterales</taxon>
        <taxon>Geobacteraceae</taxon>
        <taxon>Geobacter</taxon>
    </lineage>
</organism>
<reference evidence="1 2" key="1">
    <citation type="journal article" date="2015" name="Genome Announc.">
        <title>Complete Genome of Geobacter pickeringii G13T, a Metal-Reducing Isolate from Sedimentary Kaolin Deposits.</title>
        <authorList>
            <person name="Badalamenti J.P."/>
            <person name="Bond D.R."/>
        </authorList>
    </citation>
    <scope>NUCLEOTIDE SEQUENCE [LARGE SCALE GENOMIC DNA]</scope>
    <source>
        <strain evidence="1 2">G13</strain>
    </source>
</reference>
<dbReference type="Gene3D" id="3.40.50.11350">
    <property type="match status" value="1"/>
</dbReference>
<dbReference type="STRING" id="345632.GPICK_10435"/>
<evidence type="ECO:0000313" key="2">
    <source>
        <dbReference type="Proteomes" id="UP000057609"/>
    </source>
</evidence>
<dbReference type="HOGENOM" id="CLU_896471_0_0_7"/>
<dbReference type="KEGG" id="gpi:GPICK_10435"/>
<dbReference type="Proteomes" id="UP000057609">
    <property type="component" value="Chromosome"/>
</dbReference>
<proteinExistence type="predicted"/>
<sequence>MPKLYIDEFVGISNRLETLPLAFAIRHLYGHDIILDWHELDSFSVDGTRRGKVRAFTKLGAIRVRNCDEEMLGRLAGRKIILRSLDGPSTLLDPIYLEVARKVRLNPSLATQIRSFFDRTGGRPVVGVHIRHGDFQVVDPDRYENTGTEWPAVPLWWYERAMAAIQARQKDTVFFLSGTGDPDTYTELHRNFDVATLDVVSPYAYKGPDHDSRVNPVADLFALACCPLMLATPISGYSHWAANALGGPTDCIVPLPGATHDEPLMGVLRLYGSRLPRWRAAGRTGSDVIPIDRGLEGIDLGRGVDTGWL</sequence>
<dbReference type="OrthoDB" id="639736at2"/>
<accession>A0A0B5BAW7</accession>
<protein>
    <recommendedName>
        <fullName evidence="3">Glycosyl transferase family 11</fullName>
    </recommendedName>
</protein>
<name>A0A0B5BAW7_9BACT</name>
<keyword evidence="2" id="KW-1185">Reference proteome</keyword>
<dbReference type="EMBL" id="CP009788">
    <property type="protein sequence ID" value="AJE03712.1"/>
    <property type="molecule type" value="Genomic_DNA"/>
</dbReference>